<dbReference type="PROSITE" id="PS51257">
    <property type="entry name" value="PROKAR_LIPOPROTEIN"/>
    <property type="match status" value="1"/>
</dbReference>
<dbReference type="GO" id="GO:0015833">
    <property type="term" value="P:peptide transport"/>
    <property type="evidence" value="ECO:0007669"/>
    <property type="project" value="TreeGrafter"/>
</dbReference>
<dbReference type="InterPro" id="IPR000914">
    <property type="entry name" value="SBP_5_dom"/>
</dbReference>
<dbReference type="RefSeq" id="WP_095660129.1">
    <property type="nucleotide sequence ID" value="NZ_BAAAKB010000002.1"/>
</dbReference>
<dbReference type="InterPro" id="IPR039424">
    <property type="entry name" value="SBP_5"/>
</dbReference>
<feature type="signal peptide" evidence="2">
    <location>
        <begin position="1"/>
        <end position="21"/>
    </location>
</feature>
<dbReference type="Gene3D" id="3.90.76.10">
    <property type="entry name" value="Dipeptide-binding Protein, Domain 1"/>
    <property type="match status" value="1"/>
</dbReference>
<evidence type="ECO:0000259" key="3">
    <source>
        <dbReference type="Pfam" id="PF00496"/>
    </source>
</evidence>
<dbReference type="GO" id="GO:0043190">
    <property type="term" value="C:ATP-binding cassette (ABC) transporter complex"/>
    <property type="evidence" value="ECO:0007669"/>
    <property type="project" value="InterPro"/>
</dbReference>
<dbReference type="Proteomes" id="UP000217209">
    <property type="component" value="Chromosome"/>
</dbReference>
<sequence length="507" mass="55680" precursor="true">MKKKFAAIAAFALVLSGCSPQEPTQNANQGDSDPATGVANPDAVVNLGFLLEPSGIDPTTVSGAALDQLVDDNVYEGLVRRMPSGDLEPTLAESWDVSDDGLTYTFSLRQGVQFHDGSDFDAADVVATLEASSAEDSKNPDAKLMHAFESATEIDEKTVEVRLKEKDINFLEAMGSKAAMMVPSDNEVDLTTESNGTGPFRIGEWQTGNFISLERNDDYWGEQAGVKEAVFNYYDDISAAANALTSGQIDILTSSDADTRSRFEGDSSIQTVEGDDTAYMTLAFNHENEALQNKDVRSAIRMGIDKNGLIDALGTNATRIGSMVSPAQAWWDESLNEIDSYDPEAARALLQNAGFEDLSLNLRVANQYDPAVSEYIASQLGQIGINVDIQPMEFSAWLDQVYQKKEYDMTMVLQVDPWTLTYYGNPKYYWNYDNAEAQQLTDEALSASSFDERDEKLGELARFVSEDAATEWLYSPKATQHVRQGVSGFPTDRIGSRYYVADITVED</sequence>
<feature type="domain" description="Solute-binding protein family 5" evidence="3">
    <location>
        <begin position="87"/>
        <end position="432"/>
    </location>
</feature>
<dbReference type="PANTHER" id="PTHR30290">
    <property type="entry name" value="PERIPLASMIC BINDING COMPONENT OF ABC TRANSPORTER"/>
    <property type="match status" value="1"/>
</dbReference>
<dbReference type="AlphaFoldDB" id="A0A1Q2HX63"/>
<dbReference type="Gene3D" id="3.40.190.10">
    <property type="entry name" value="Periplasmic binding protein-like II"/>
    <property type="match status" value="1"/>
</dbReference>
<dbReference type="Gene3D" id="3.10.105.10">
    <property type="entry name" value="Dipeptide-binding Protein, Domain 3"/>
    <property type="match status" value="1"/>
</dbReference>
<dbReference type="GO" id="GO:1904680">
    <property type="term" value="F:peptide transmembrane transporter activity"/>
    <property type="evidence" value="ECO:0007669"/>
    <property type="project" value="TreeGrafter"/>
</dbReference>
<dbReference type="OrthoDB" id="9796817at2"/>
<dbReference type="Pfam" id="PF00496">
    <property type="entry name" value="SBP_bac_5"/>
    <property type="match status" value="1"/>
</dbReference>
<dbReference type="InterPro" id="IPR030678">
    <property type="entry name" value="Peptide/Ni-bd"/>
</dbReference>
<dbReference type="EMBL" id="CP019688">
    <property type="protein sequence ID" value="AQQ15441.1"/>
    <property type="molecule type" value="Genomic_DNA"/>
</dbReference>
<evidence type="ECO:0000256" key="2">
    <source>
        <dbReference type="SAM" id="SignalP"/>
    </source>
</evidence>
<feature type="chain" id="PRO_5039156413" evidence="2">
    <location>
        <begin position="22"/>
        <end position="507"/>
    </location>
</feature>
<reference evidence="4 5" key="1">
    <citation type="submission" date="2016-12" db="EMBL/GenBank/DDBJ databases">
        <authorList>
            <person name="Song W.-J."/>
            <person name="Kurnit D.M."/>
        </authorList>
    </citation>
    <scope>NUCLEOTIDE SEQUENCE [LARGE SCALE GENOMIC DNA]</scope>
    <source>
        <strain evidence="4 5">DSM 30827</strain>
    </source>
</reference>
<keyword evidence="1 2" id="KW-0732">Signal</keyword>
<name>A0A1Q2HX63_9CORY</name>
<evidence type="ECO:0000313" key="4">
    <source>
        <dbReference type="EMBL" id="AQQ15441.1"/>
    </source>
</evidence>
<dbReference type="SUPFAM" id="SSF53850">
    <property type="entry name" value="Periplasmic binding protein-like II"/>
    <property type="match status" value="1"/>
</dbReference>
<dbReference type="PIRSF" id="PIRSF002741">
    <property type="entry name" value="MppA"/>
    <property type="match status" value="1"/>
</dbReference>
<dbReference type="GO" id="GO:0042597">
    <property type="term" value="C:periplasmic space"/>
    <property type="evidence" value="ECO:0007669"/>
    <property type="project" value="UniProtKB-ARBA"/>
</dbReference>
<evidence type="ECO:0000313" key="5">
    <source>
        <dbReference type="Proteomes" id="UP000217209"/>
    </source>
</evidence>
<dbReference type="PANTHER" id="PTHR30290:SF38">
    <property type="entry name" value="D,D-DIPEPTIDE-BINDING PERIPLASMIC PROTEIN DDPA-RELATED"/>
    <property type="match status" value="1"/>
</dbReference>
<gene>
    <name evidence="4" type="primary">hbpA1</name>
    <name evidence="4" type="ORF">CGLAU_07430</name>
</gene>
<keyword evidence="5" id="KW-1185">Reference proteome</keyword>
<proteinExistence type="predicted"/>
<evidence type="ECO:0000256" key="1">
    <source>
        <dbReference type="ARBA" id="ARBA00022729"/>
    </source>
</evidence>
<dbReference type="KEGG" id="cgv:CGLAU_07430"/>
<accession>A0A1Q2HX63</accession>
<organism evidence="4 5">
    <name type="scientific">Corynebacterium glaucum</name>
    <dbReference type="NCBI Taxonomy" id="187491"/>
    <lineage>
        <taxon>Bacteria</taxon>
        <taxon>Bacillati</taxon>
        <taxon>Actinomycetota</taxon>
        <taxon>Actinomycetes</taxon>
        <taxon>Mycobacteriales</taxon>
        <taxon>Corynebacteriaceae</taxon>
        <taxon>Corynebacterium</taxon>
    </lineage>
</organism>
<protein>
    <submittedName>
        <fullName evidence="4">Heme-binding protein A</fullName>
    </submittedName>
</protein>